<comment type="caution">
    <text evidence="6">The sequence shown here is derived from an EMBL/GenBank/DDBJ whole genome shotgun (WGS) entry which is preliminary data.</text>
</comment>
<accession>A0A1R3IRK3</accession>
<comment type="subcellular location">
    <subcellularLocation>
        <location evidence="1">Nucleus</location>
    </subcellularLocation>
</comment>
<protein>
    <recommendedName>
        <fullName evidence="8">B3 domain-containing protein</fullName>
    </recommendedName>
</protein>
<dbReference type="PANTHER" id="PTHR31541">
    <property type="entry name" value="B3 DOMAIN PLANT PROTEIN-RELATED"/>
    <property type="match status" value="1"/>
</dbReference>
<dbReference type="OrthoDB" id="1090008at2759"/>
<dbReference type="GO" id="GO:0003677">
    <property type="term" value="F:DNA binding"/>
    <property type="evidence" value="ECO:0007669"/>
    <property type="project" value="UniProtKB-KW"/>
</dbReference>
<keyword evidence="3" id="KW-0238">DNA-binding</keyword>
<evidence type="ECO:0008006" key="8">
    <source>
        <dbReference type="Google" id="ProtNLM"/>
    </source>
</evidence>
<keyword evidence="7" id="KW-1185">Reference proteome</keyword>
<organism evidence="6 7">
    <name type="scientific">Corchorus olitorius</name>
    <dbReference type="NCBI Taxonomy" id="93759"/>
    <lineage>
        <taxon>Eukaryota</taxon>
        <taxon>Viridiplantae</taxon>
        <taxon>Streptophyta</taxon>
        <taxon>Embryophyta</taxon>
        <taxon>Tracheophyta</taxon>
        <taxon>Spermatophyta</taxon>
        <taxon>Magnoliopsida</taxon>
        <taxon>eudicotyledons</taxon>
        <taxon>Gunneridae</taxon>
        <taxon>Pentapetalae</taxon>
        <taxon>rosids</taxon>
        <taxon>malvids</taxon>
        <taxon>Malvales</taxon>
        <taxon>Malvaceae</taxon>
        <taxon>Grewioideae</taxon>
        <taxon>Apeibeae</taxon>
        <taxon>Corchorus</taxon>
    </lineage>
</organism>
<dbReference type="InterPro" id="IPR015300">
    <property type="entry name" value="DNA-bd_pseudobarrel_sf"/>
</dbReference>
<dbReference type="AlphaFoldDB" id="A0A1R3IRK3"/>
<evidence type="ECO:0000256" key="3">
    <source>
        <dbReference type="ARBA" id="ARBA00023125"/>
    </source>
</evidence>
<dbReference type="EMBL" id="AWUE01017752">
    <property type="protein sequence ID" value="OMO85197.1"/>
    <property type="molecule type" value="Genomic_DNA"/>
</dbReference>
<keyword evidence="5" id="KW-0539">Nucleus</keyword>
<evidence type="ECO:0000256" key="1">
    <source>
        <dbReference type="ARBA" id="ARBA00004123"/>
    </source>
</evidence>
<evidence type="ECO:0000256" key="2">
    <source>
        <dbReference type="ARBA" id="ARBA00023015"/>
    </source>
</evidence>
<dbReference type="InterPro" id="IPR005508">
    <property type="entry name" value="At2g31720-like"/>
</dbReference>
<dbReference type="GO" id="GO:0005634">
    <property type="term" value="C:nucleus"/>
    <property type="evidence" value="ECO:0007669"/>
    <property type="project" value="UniProtKB-SubCell"/>
</dbReference>
<keyword evidence="4" id="KW-0804">Transcription</keyword>
<evidence type="ECO:0000256" key="4">
    <source>
        <dbReference type="ARBA" id="ARBA00023163"/>
    </source>
</evidence>
<dbReference type="Pfam" id="PF03754">
    <property type="entry name" value="At2g31720-like"/>
    <property type="match status" value="1"/>
</dbReference>
<reference evidence="7" key="1">
    <citation type="submission" date="2013-09" db="EMBL/GenBank/DDBJ databases">
        <title>Corchorus olitorius genome sequencing.</title>
        <authorList>
            <person name="Alam M."/>
            <person name="Haque M.S."/>
            <person name="Islam M.S."/>
            <person name="Emdad E.M."/>
            <person name="Islam M.M."/>
            <person name="Ahmed B."/>
            <person name="Halim A."/>
            <person name="Hossen Q.M.M."/>
            <person name="Hossain M.Z."/>
            <person name="Ahmed R."/>
            <person name="Khan M.M."/>
            <person name="Islam R."/>
            <person name="Rashid M.M."/>
            <person name="Khan S.A."/>
            <person name="Rahman M.S."/>
            <person name="Alam M."/>
            <person name="Yahiya A.S."/>
            <person name="Khan M.S."/>
            <person name="Azam M.S."/>
            <person name="Haque T."/>
            <person name="Lashkar M.Z.H."/>
            <person name="Akhand A.I."/>
            <person name="Morshed G."/>
            <person name="Roy S."/>
            <person name="Uddin K.S."/>
            <person name="Rabeya T."/>
            <person name="Hossain A.S."/>
            <person name="Chowdhury A."/>
            <person name="Snigdha A.R."/>
            <person name="Mortoza M.S."/>
            <person name="Matin S.A."/>
            <person name="Hoque S.M.E."/>
            <person name="Islam M.K."/>
            <person name="Roy D.K."/>
            <person name="Haider R."/>
            <person name="Moosa M.M."/>
            <person name="Elias S.M."/>
            <person name="Hasan A.M."/>
            <person name="Jahan S."/>
            <person name="Shafiuddin M."/>
            <person name="Mahmood N."/>
            <person name="Shommy N.S."/>
        </authorList>
    </citation>
    <scope>NUCLEOTIDE SEQUENCE [LARGE SCALE GENOMIC DNA]</scope>
    <source>
        <strain evidence="7">cv. O-4</strain>
    </source>
</reference>
<evidence type="ECO:0000313" key="7">
    <source>
        <dbReference type="Proteomes" id="UP000187203"/>
    </source>
</evidence>
<gene>
    <name evidence="6" type="ORF">COLO4_21702</name>
</gene>
<keyword evidence="2" id="KW-0805">Transcription regulation</keyword>
<evidence type="ECO:0000313" key="6">
    <source>
        <dbReference type="EMBL" id="OMO85197.1"/>
    </source>
</evidence>
<proteinExistence type="predicted"/>
<dbReference type="Gene3D" id="2.40.330.10">
    <property type="entry name" value="DNA-binding pseudobarrel domain"/>
    <property type="match status" value="1"/>
</dbReference>
<evidence type="ECO:0000256" key="5">
    <source>
        <dbReference type="ARBA" id="ARBA00023242"/>
    </source>
</evidence>
<dbReference type="STRING" id="93759.A0A1R3IRK3"/>
<sequence length="149" mass="17346">MPENFRKCIEELGGIDINLVMHKVIYDTDLSKTHSRLSMTIKKFLNKFFSDDEERKFMRDKESKEVKLVEPCLRVSKVNMTSWLIGGSDAFVFNNQWNQIVVNNPDTLKTMAIFQIWSFWVPRQLEKPDLGFALIKVGDVPDKESDVKS</sequence>
<dbReference type="PANTHER" id="PTHR31541:SF25">
    <property type="entry name" value="GAMMA-GLIADIN B"/>
    <property type="match status" value="1"/>
</dbReference>
<dbReference type="Proteomes" id="UP000187203">
    <property type="component" value="Unassembled WGS sequence"/>
</dbReference>
<name>A0A1R3IRK3_9ROSI</name>